<dbReference type="Proteomes" id="UP000657075">
    <property type="component" value="Unassembled WGS sequence"/>
</dbReference>
<evidence type="ECO:0000313" key="2">
    <source>
        <dbReference type="EMBL" id="BDR91468.1"/>
    </source>
</evidence>
<keyword evidence="5" id="KW-1185">Reference proteome</keyword>
<accession>A0A830ED50</accession>
<evidence type="ECO:0000313" key="4">
    <source>
        <dbReference type="Proteomes" id="UP000657075"/>
    </source>
</evidence>
<feature type="transmembrane region" description="Helical" evidence="1">
    <location>
        <begin position="7"/>
        <end position="30"/>
    </location>
</feature>
<protein>
    <submittedName>
        <fullName evidence="3">Uncharacterized protein</fullName>
    </submittedName>
</protein>
<dbReference type="Proteomes" id="UP001060771">
    <property type="component" value="Chromosome"/>
</dbReference>
<dbReference type="GeneID" id="76206116"/>
<reference evidence="3" key="1">
    <citation type="journal article" date="2014" name="Int. J. Syst. Evol. Microbiol.">
        <title>Complete genome sequence of Corynebacterium casei LMG S-19264T (=DSM 44701T), isolated from a smear-ripened cheese.</title>
        <authorList>
            <consortium name="US DOE Joint Genome Institute (JGI-PGF)"/>
            <person name="Walter F."/>
            <person name="Albersmeier A."/>
            <person name="Kalinowski J."/>
            <person name="Ruckert C."/>
        </authorList>
    </citation>
    <scope>NUCLEOTIDE SEQUENCE</scope>
    <source>
        <strain evidence="3">JCM 11219</strain>
    </source>
</reference>
<keyword evidence="1" id="KW-0812">Transmembrane</keyword>
<dbReference type="EMBL" id="AP026830">
    <property type="protein sequence ID" value="BDR91468.1"/>
    <property type="molecule type" value="Genomic_DNA"/>
</dbReference>
<keyword evidence="1" id="KW-1133">Transmembrane helix</keyword>
<organism evidence="3 4">
    <name type="scientific">Vulcanisaeta souniana JCM 11219</name>
    <dbReference type="NCBI Taxonomy" id="1293586"/>
    <lineage>
        <taxon>Archaea</taxon>
        <taxon>Thermoproteota</taxon>
        <taxon>Thermoprotei</taxon>
        <taxon>Thermoproteales</taxon>
        <taxon>Thermoproteaceae</taxon>
        <taxon>Vulcanisaeta</taxon>
    </lineage>
</organism>
<evidence type="ECO:0000313" key="3">
    <source>
        <dbReference type="EMBL" id="GGI73392.1"/>
    </source>
</evidence>
<keyword evidence="1" id="KW-0472">Membrane</keyword>
<dbReference type="EMBL" id="BMNM01000002">
    <property type="protein sequence ID" value="GGI73392.1"/>
    <property type="molecule type" value="Genomic_DNA"/>
</dbReference>
<reference evidence="5" key="3">
    <citation type="submission" date="2022-09" db="EMBL/GenBank/DDBJ databases">
        <title>Complete genome sequence of Vulcanisaeta souniana.</title>
        <authorList>
            <person name="Kato S."/>
            <person name="Itoh T."/>
            <person name="Ohkuma M."/>
        </authorList>
    </citation>
    <scope>NUCLEOTIDE SEQUENCE [LARGE SCALE GENOMIC DNA]</scope>
    <source>
        <strain evidence="5">JCM 11219</strain>
    </source>
</reference>
<gene>
    <name evidence="3" type="ORF">GCM10007112_07810</name>
    <name evidence="2" type="ORF">Vsou_05610</name>
</gene>
<evidence type="ECO:0000256" key="1">
    <source>
        <dbReference type="SAM" id="Phobius"/>
    </source>
</evidence>
<reference evidence="2" key="4">
    <citation type="journal article" date="2023" name="Microbiol. Resour. Announc.">
        <title>Complete Genome Sequence of Vulcanisaeta souniana Strain IC-059, a Hyperthermophilic Archaeon Isolated from Hot Spring Water in Japan.</title>
        <authorList>
            <person name="Kato S."/>
            <person name="Itoh T."/>
            <person name="Wu L."/>
            <person name="Ma J."/>
            <person name="Ohkuma M."/>
        </authorList>
    </citation>
    <scope>NUCLEOTIDE SEQUENCE</scope>
    <source>
        <strain evidence="2">JCM 11219</strain>
    </source>
</reference>
<evidence type="ECO:0000313" key="5">
    <source>
        <dbReference type="Proteomes" id="UP001060771"/>
    </source>
</evidence>
<dbReference type="AlphaFoldDB" id="A0A830ED50"/>
<reference evidence="3" key="2">
    <citation type="submission" date="2020-09" db="EMBL/GenBank/DDBJ databases">
        <authorList>
            <person name="Sun Q."/>
            <person name="Ohkuma M."/>
        </authorList>
    </citation>
    <scope>NUCLEOTIDE SEQUENCE</scope>
    <source>
        <strain evidence="3">JCM 11219</strain>
    </source>
</reference>
<proteinExistence type="predicted"/>
<dbReference type="RefSeq" id="WP_229709738.1">
    <property type="nucleotide sequence ID" value="NZ_AP026830.1"/>
</dbReference>
<sequence length="55" mass="6247">MKSIGFTIVIIIVWILVEIVPMIFTFMIIIPLMLKVPYGLGVFLAWLIDALKALK</sequence>
<name>A0A830ED50_9CREN</name>